<dbReference type="CDD" id="cd00833">
    <property type="entry name" value="PKS"/>
    <property type="match status" value="2"/>
</dbReference>
<organism evidence="8 9">
    <name type="scientific">Stieleria magnilauensis</name>
    <dbReference type="NCBI Taxonomy" id="2527963"/>
    <lineage>
        <taxon>Bacteria</taxon>
        <taxon>Pseudomonadati</taxon>
        <taxon>Planctomycetota</taxon>
        <taxon>Planctomycetia</taxon>
        <taxon>Pirellulales</taxon>
        <taxon>Pirellulaceae</taxon>
        <taxon>Stieleria</taxon>
    </lineage>
</organism>
<dbReference type="PROSITE" id="PS00098">
    <property type="entry name" value="THIOLASE_1"/>
    <property type="match status" value="1"/>
</dbReference>
<dbReference type="InterPro" id="IPR049551">
    <property type="entry name" value="PKS_DH_C"/>
</dbReference>
<accession>A0ABX5XV39</accession>
<dbReference type="PROSITE" id="PS00606">
    <property type="entry name" value="KS3_1"/>
    <property type="match status" value="1"/>
</dbReference>
<sequence>MNVHHHQDSDTPLAVIGMACRLPGADDLDEYWSLMIEGRSAIAELPPERLDQRRYYDPEIGRFGKTYSKIGGIVGNRKTPIEPFRLSDHDIDNADHSHLDLCQVAGQAIRDAGLDPQATGSTRGGVYVGHQRGSNLIGELTLGVMATQAMDCLRQTDYVSQMSAHEQAALVEEMAHRVRRDLPERRPGGGPFLESSEASRLISKAFGLDGPCLSINAACSSSLVALAAGAHALQMGDIDLAVIGGLSYCKLDALILFSQAQTVSGTGSRPFDADADGLVAAEGYVVAVVKTLERALADKDPIRAVIRGIGVSSDGKGKSLWAPRREGQIAAVRRAYSADVAPSSVQYVEAHATSTPVGDSTEINSLAEAFNESFESELNQKIPIGSVKANIGHTLEAAGLAGLIKTVLAMQHRMIPPVINLRQPNPKVDWAAAPFQLPTTAIPWPDPPPGSPRRAGVNAFGIGGLNVHVVLEEHSTATPRRFRSPGEQSADDRSIAVVGAALLTPGARTIAQFWDLLSTGQDPKVPVPDDRWDVRLDHGDEAKRWVGGFIQDYQYDWRRHRIPPKQVANADPLQFMILDTVAQALEDSGYKSKLDHEHTAVIVGNLVGGEASSQLLVGLRLPALREVIETVLSEKGVPPAQIAETSQRFAEVLLERMPALLDETGGFSNSSLASRITKTYDLMGGAFALDSSDNSSIMAVNTARGFLLRGGCKMVIAAGAQRDLGPHAFECLRLASRLSPSGRVRSLDQYSDGMAPAEGVAVVLLKKLSDAKADGDEILSVIREIGVARHDDQQTAQRLAIGRALSGAEVTPEQVSAVDLSASGVAEEDRDEFHAIAEAYAVQRERPLHLRSLAGQLGHAGSAAGMIALIKSSLSLKHLQSPVGLPADQPIDALSHQAWCEFPVANEDLPLVDPSGRVFSALNCYARGMACHVVIERGQPVPSTSSQSGRGNTIRSVSNPDHGYRSWIAEADSLSELIDNAKQIAAGGSVDSAAARHRTVSDSIASNRTLRHGLAIVYRSEDELRKRAGLFVSRHCDPKRAALFESQGIYCVERTRRPMVAFLFPGQGSQYPSMLTDLVWENPVAAAAAARIDGILQSLDYPSYRDLVVDQADRLGTDVWRTQLSLLVADSILMEVVDAMGIKPDRISAHSYGEFPALVAAGAWDFRTAALATFHRCRLITESTQIDGAMLAVDLDRNEASQHCNAYPGEAFVANCNSDRQTVIAGSRGVIESLKTRMAEAGVHAKILGVPRPYHTPLMAPIQPAFRQILDQLEIAPPRTPLLSSVDNRYVAEPDAIRENLVRQLVQPVLYTDQIRRLAGEGVNVLVEIGPNPVLTRLHEQIVGQIVGDESLSIATDHRKRHPGESLTRLDAALRAAGVPVGGSDGMETRLRRPGSEGELPSPASESDGPVGSRQTADHQQTSAGSRLRPGFGSDLSSPAPDSEAGLQLLFLEGSPRAMGAAHGQAMAVAIRRMLDRYQEIATGKLGRTLPDLSLAKSMLDKLVDESASEEMRGMADAAGVPVDALLEHNLYAYPEIGAGCTQILAGRPSSPSRSGGQPRQTQWLHAANEDMPLGLFLRDTMRRCVQVRRPTNGLPHVLFSAAGHVLGINGVNAAGLVITGSMLLDRPRRSETLDGLLHSIVIRRVLETAESVDDAVDMLRRTRTTGGWGMCVSDACGSDPAYVEYDCGTFRSERLNDHRLVSNHAQLLPPVIDTPKHSLLRQQRLESLWRQKGDEVPSTAMLQRWLRDQYDEGRGREVRFATMNTIRRVDNQVSVLFDIRSARAWATPGNHETGADANQFFELDLQELIGLQPGGRQPRHTAAKPNAGKKPESTTDRVISWKEFSQRSTGVDGRSPLDDAGKVCNRFALRCIEVPPARRAEAATALHGGVVLLGDNAAADTLAQKLQGSGLRCLHLRRLDDVTAAVSELETFCHSGVPTNLFLLTAWDEHAAQGVSTEHWQQRRQSGMLVPYQICQRWLKLLNDNQLVGEGTIVGGVRLGGLLGFDDRVTSPEGGFATGLIKGLLIEMGFAAQTSFRARVVDFDADADPGFVAARLIDESAAAAGRTAEIAYRGDKRHAVAPVILPVNQLPTTTADFGRVWVITGGARGVTAKIAKAIGQQFGVKLHLIGSSPLPEIDDGWRNLDPDQRKHLRAEVVRKALEAGEVPIDAWSRVEKALEIDGNLRDFAESGLDVTYHACDVSDHRALAQLLDLIRRTDGSIDGIVHGAGYEKATSFTKKNLSSVQRTITSKVDGAISLMELTRQDDLKFFAAFASISGRFGGVGQTDYCLANELLCKLVSWFRQTRPEVHAVAFHWPSWDEVGMAVRPESRLAKTLIDAKYMPVEEGVGHFIDELRRGCPEAEVLITDWERYKRYYTDQYVASLSPYPIIDRVQCGDDELGGSITTSHVVDPVNDNFLSQHLLRGRPILPFVAAAEACAEAASLLTGGRAVTTIENFRIAEAMRFFTDQRQEIRVRAERTGDQVRCSLLSDFKNRKGQVLRKDRVHADCIIRSDQPDDRADEPVDFPDVPYIPVHYLDHKLSVYHGPIYRQLEQFYYSQQQSWAKIRIADPAEFLSADSGDRIMLPCVLIDTCVFSAGVHEWTIDRTAIALPHSIRRLRMFAAPVVGEQVTARIVPLESTDKHATFNIDVWDQHGRPVLQIENYRANVLVATIPLDRAQSAD</sequence>
<dbReference type="Gene3D" id="3.40.366.10">
    <property type="entry name" value="Malonyl-Coenzyme A Acyl Carrier Protein, domain 2"/>
    <property type="match status" value="1"/>
</dbReference>
<keyword evidence="2" id="KW-0597">Phosphoprotein</keyword>
<dbReference type="Pfam" id="PF16197">
    <property type="entry name" value="KAsynt_C_assoc"/>
    <property type="match status" value="1"/>
</dbReference>
<dbReference type="Gene3D" id="3.60.60.10">
    <property type="entry name" value="Penicillin V Acylase, Chain A"/>
    <property type="match status" value="1"/>
</dbReference>
<dbReference type="InterPro" id="IPR036291">
    <property type="entry name" value="NAD(P)-bd_dom_sf"/>
</dbReference>
<evidence type="ECO:0000256" key="1">
    <source>
        <dbReference type="ARBA" id="ARBA00022450"/>
    </source>
</evidence>
<dbReference type="InterPro" id="IPR014043">
    <property type="entry name" value="Acyl_transferase_dom"/>
</dbReference>
<dbReference type="NCBIfam" id="NF040521">
    <property type="entry name" value="C45_proenzyme"/>
    <property type="match status" value="1"/>
</dbReference>
<evidence type="ECO:0000256" key="4">
    <source>
        <dbReference type="PROSITE-ProRule" id="PRU01363"/>
    </source>
</evidence>
<feature type="domain" description="PKS/mFAS DH" evidence="7">
    <location>
        <begin position="2388"/>
        <end position="2676"/>
    </location>
</feature>
<keyword evidence="9" id="KW-1185">Reference proteome</keyword>
<dbReference type="InterPro" id="IPR049900">
    <property type="entry name" value="PKS_mFAS_DH"/>
</dbReference>
<dbReference type="InterPro" id="IPR016039">
    <property type="entry name" value="Thiolase-like"/>
</dbReference>
<dbReference type="CDD" id="cd08953">
    <property type="entry name" value="KR_2_SDR_x"/>
    <property type="match status" value="1"/>
</dbReference>
<name>A0ABX5XV39_9BACT</name>
<evidence type="ECO:0000313" key="9">
    <source>
        <dbReference type="Proteomes" id="UP000318081"/>
    </source>
</evidence>
<protein>
    <submittedName>
        <fullName evidence="8">Mycocerosic acid synthase</fullName>
        <ecNumber evidence="8">2.3.1.111</ecNumber>
    </submittedName>
</protein>
<dbReference type="Proteomes" id="UP000318081">
    <property type="component" value="Chromosome"/>
</dbReference>
<evidence type="ECO:0000313" key="8">
    <source>
        <dbReference type="EMBL" id="QDV85602.1"/>
    </source>
</evidence>
<evidence type="ECO:0000259" key="7">
    <source>
        <dbReference type="PROSITE" id="PS52019"/>
    </source>
</evidence>
<dbReference type="InterPro" id="IPR014031">
    <property type="entry name" value="Ketoacyl_synth_C"/>
</dbReference>
<dbReference type="Pfam" id="PF03417">
    <property type="entry name" value="AAT"/>
    <property type="match status" value="1"/>
</dbReference>
<dbReference type="Pfam" id="PF08659">
    <property type="entry name" value="KR"/>
    <property type="match status" value="1"/>
</dbReference>
<evidence type="ECO:0000256" key="5">
    <source>
        <dbReference type="SAM" id="MobiDB-lite"/>
    </source>
</evidence>
<keyword evidence="1" id="KW-0596">Phosphopantetheine</keyword>
<feature type="region of interest" description="Disordered" evidence="5">
    <location>
        <begin position="1813"/>
        <end position="1837"/>
    </location>
</feature>
<keyword evidence="8" id="KW-0012">Acyltransferase</keyword>
<reference evidence="8 9" key="1">
    <citation type="submission" date="2019-02" db="EMBL/GenBank/DDBJ databases">
        <title>Deep-cultivation of Planctomycetes and their phenomic and genomic characterization uncovers novel biology.</title>
        <authorList>
            <person name="Wiegand S."/>
            <person name="Jogler M."/>
            <person name="Boedeker C."/>
            <person name="Pinto D."/>
            <person name="Vollmers J."/>
            <person name="Rivas-Marin E."/>
            <person name="Kohn T."/>
            <person name="Peeters S.H."/>
            <person name="Heuer A."/>
            <person name="Rast P."/>
            <person name="Oberbeckmann S."/>
            <person name="Bunk B."/>
            <person name="Jeske O."/>
            <person name="Meyerdierks A."/>
            <person name="Storesund J.E."/>
            <person name="Kallscheuer N."/>
            <person name="Luecker S."/>
            <person name="Lage O.M."/>
            <person name="Pohl T."/>
            <person name="Merkel B.J."/>
            <person name="Hornburger P."/>
            <person name="Mueller R.-W."/>
            <person name="Bruemmer F."/>
            <person name="Labrenz M."/>
            <person name="Spormann A.M."/>
            <person name="Op den Camp H."/>
            <person name="Overmann J."/>
            <person name="Amann R."/>
            <person name="Jetten M.S.M."/>
            <person name="Mascher T."/>
            <person name="Medema M.H."/>
            <person name="Devos D.P."/>
            <person name="Kaster A.-K."/>
            <person name="Ovreas L."/>
            <person name="Rohde M."/>
            <person name="Galperin M.Y."/>
            <person name="Jogler C."/>
        </authorList>
    </citation>
    <scope>NUCLEOTIDE SEQUENCE [LARGE SCALE GENOMIC DNA]</scope>
    <source>
        <strain evidence="8 9">TBK1r</strain>
    </source>
</reference>
<feature type="compositionally biased region" description="Polar residues" evidence="5">
    <location>
        <begin position="1413"/>
        <end position="1425"/>
    </location>
</feature>
<feature type="region of interest" description="Disordered" evidence="5">
    <location>
        <begin position="1378"/>
        <end position="1441"/>
    </location>
</feature>
<feature type="region of interest" description="N-terminal hotdog fold" evidence="4">
    <location>
        <begin position="2388"/>
        <end position="2519"/>
    </location>
</feature>
<feature type="active site" description="Proton donor; for dehydratase activity" evidence="4">
    <location>
        <position position="2592"/>
    </location>
</feature>
<dbReference type="InterPro" id="IPR016036">
    <property type="entry name" value="Malonyl_transacylase_ACP-bd"/>
</dbReference>
<dbReference type="Gene3D" id="3.40.50.720">
    <property type="entry name" value="NAD(P)-binding Rossmann-like Domain"/>
    <property type="match status" value="1"/>
</dbReference>
<proteinExistence type="predicted"/>
<dbReference type="RefSeq" id="WP_145215509.1">
    <property type="nucleotide sequence ID" value="NZ_CP036432.1"/>
</dbReference>
<dbReference type="InterPro" id="IPR057326">
    <property type="entry name" value="KR_dom"/>
</dbReference>
<dbReference type="InterPro" id="IPR001227">
    <property type="entry name" value="Ac_transferase_dom_sf"/>
</dbReference>
<dbReference type="PANTHER" id="PTHR43775:SF37">
    <property type="entry name" value="SI:DKEY-61P9.11"/>
    <property type="match status" value="1"/>
</dbReference>
<feature type="region of interest" description="C-terminal hotdog fold" evidence="4">
    <location>
        <begin position="2530"/>
        <end position="2676"/>
    </location>
</feature>
<keyword evidence="3 8" id="KW-0808">Transferase</keyword>
<dbReference type="InterPro" id="IPR042104">
    <property type="entry name" value="PKS_dehydratase_sf"/>
</dbReference>
<dbReference type="InterPro" id="IPR032821">
    <property type="entry name" value="PKS_assoc"/>
</dbReference>
<dbReference type="PROSITE" id="PS52004">
    <property type="entry name" value="KS3_2"/>
    <property type="match status" value="2"/>
</dbReference>
<dbReference type="Pfam" id="PF00109">
    <property type="entry name" value="ketoacyl-synt"/>
    <property type="match status" value="2"/>
</dbReference>
<dbReference type="GO" id="GO:0050111">
    <property type="term" value="F:mycocerosate synthase activity"/>
    <property type="evidence" value="ECO:0007669"/>
    <property type="project" value="UniProtKB-EC"/>
</dbReference>
<dbReference type="InterPro" id="IPR013968">
    <property type="entry name" value="PKS_KR"/>
</dbReference>
<dbReference type="Gene3D" id="3.40.47.10">
    <property type="match status" value="2"/>
</dbReference>
<feature type="domain" description="Ketosynthase family 3 (KS3)" evidence="6">
    <location>
        <begin position="10"/>
        <end position="473"/>
    </location>
</feature>
<dbReference type="InterPro" id="IPR020615">
    <property type="entry name" value="Thiolase_acyl_enz_int_AS"/>
</dbReference>
<dbReference type="Pfam" id="PF14765">
    <property type="entry name" value="PS-DH"/>
    <property type="match status" value="1"/>
</dbReference>
<dbReference type="SMART" id="SM00822">
    <property type="entry name" value="PKS_KR"/>
    <property type="match status" value="1"/>
</dbReference>
<dbReference type="EC" id="2.3.1.111" evidence="8"/>
<evidence type="ECO:0000256" key="2">
    <source>
        <dbReference type="ARBA" id="ARBA00022553"/>
    </source>
</evidence>
<dbReference type="Pfam" id="PF00698">
    <property type="entry name" value="Acyl_transf_1"/>
    <property type="match status" value="1"/>
</dbReference>
<dbReference type="PANTHER" id="PTHR43775">
    <property type="entry name" value="FATTY ACID SYNTHASE"/>
    <property type="match status" value="1"/>
</dbReference>
<dbReference type="Gene3D" id="3.10.129.110">
    <property type="entry name" value="Polyketide synthase dehydratase"/>
    <property type="match status" value="1"/>
</dbReference>
<dbReference type="InterPro" id="IPR047794">
    <property type="entry name" value="C45_proenzyme-like"/>
</dbReference>
<feature type="active site" description="Proton acceptor; for dehydratase activity" evidence="4">
    <location>
        <position position="2422"/>
    </location>
</feature>
<dbReference type="InterPro" id="IPR014030">
    <property type="entry name" value="Ketoacyl_synth_N"/>
</dbReference>
<dbReference type="InterPro" id="IPR020841">
    <property type="entry name" value="PKS_Beta-ketoAc_synthase_dom"/>
</dbReference>
<dbReference type="Pfam" id="PF02801">
    <property type="entry name" value="Ketoacyl-synt_C"/>
    <property type="match status" value="2"/>
</dbReference>
<dbReference type="PROSITE" id="PS52019">
    <property type="entry name" value="PKS_MFAS_DH"/>
    <property type="match status" value="1"/>
</dbReference>
<dbReference type="SMART" id="SM00825">
    <property type="entry name" value="PKS_KS"/>
    <property type="match status" value="2"/>
</dbReference>
<gene>
    <name evidence="8" type="primary">mas</name>
    <name evidence="8" type="ORF">TBK1r_46170</name>
</gene>
<dbReference type="SUPFAM" id="SSF53901">
    <property type="entry name" value="Thiolase-like"/>
    <property type="match status" value="2"/>
</dbReference>
<dbReference type="EMBL" id="CP036432">
    <property type="protein sequence ID" value="QDV85602.1"/>
    <property type="molecule type" value="Genomic_DNA"/>
</dbReference>
<dbReference type="SMART" id="SM00827">
    <property type="entry name" value="PKS_AT"/>
    <property type="match status" value="1"/>
</dbReference>
<feature type="compositionally biased region" description="Basic and acidic residues" evidence="5">
    <location>
        <begin position="1387"/>
        <end position="1396"/>
    </location>
</feature>
<dbReference type="SUPFAM" id="SSF55048">
    <property type="entry name" value="Probable ACP-binding domain of malonyl-CoA ACP transacylase"/>
    <property type="match status" value="1"/>
</dbReference>
<dbReference type="InterPro" id="IPR005079">
    <property type="entry name" value="Peptidase_C45_hydrolase"/>
</dbReference>
<dbReference type="SUPFAM" id="SSF52151">
    <property type="entry name" value="FabD/lysophospholipase-like"/>
    <property type="match status" value="1"/>
</dbReference>
<dbReference type="InterPro" id="IPR016035">
    <property type="entry name" value="Acyl_Trfase/lysoPLipase"/>
</dbReference>
<dbReference type="SUPFAM" id="SSF51735">
    <property type="entry name" value="NAD(P)-binding Rossmann-fold domains"/>
    <property type="match status" value="1"/>
</dbReference>
<feature type="domain" description="Ketosynthase family 3 (KS3)" evidence="6">
    <location>
        <begin position="492"/>
        <end position="937"/>
    </location>
</feature>
<evidence type="ECO:0000259" key="6">
    <source>
        <dbReference type="PROSITE" id="PS52004"/>
    </source>
</evidence>
<dbReference type="InterPro" id="IPR050091">
    <property type="entry name" value="PKS_NRPS_Biosynth_Enz"/>
</dbReference>
<dbReference type="InterPro" id="IPR018201">
    <property type="entry name" value="Ketoacyl_synth_AS"/>
</dbReference>
<evidence type="ECO:0000256" key="3">
    <source>
        <dbReference type="ARBA" id="ARBA00022679"/>
    </source>
</evidence>